<accession>A0A370CF39</accession>
<reference evidence="2 3" key="2">
    <citation type="journal article" date="2018" name="J. Invertebr. Pathol.">
        <title>'Candidatus Aquirickettsiella gammari' (Gammaproteobacteria: Legionellales: Coxiellaceae): A bacterial pathogen of the freshwater crustacean Gammarus fossarum (Malacostraca: Amphipoda).</title>
        <authorList>
            <person name="Bojko J."/>
            <person name="Dunn A.M."/>
            <person name="Stebbing P.D."/>
            <person name="van Aerle R."/>
            <person name="Bacela-Spychalska K."/>
            <person name="Bean T.P."/>
            <person name="Urrutia A."/>
            <person name="Stentiford G.D."/>
        </authorList>
    </citation>
    <scope>NUCLEOTIDE SEQUENCE [LARGE SCALE GENOMIC DNA]</scope>
    <source>
        <strain evidence="2">RA15029</strain>
    </source>
</reference>
<evidence type="ECO:0000256" key="1">
    <source>
        <dbReference type="SAM" id="Coils"/>
    </source>
</evidence>
<reference evidence="2 3" key="1">
    <citation type="journal article" date="2017" name="Int. J. Syst. Evol. Microbiol.">
        <title>Aquarickettsiella crustaci n. gen. n. sp. (Gammaproteobacteria: Legionellales: Coxiellaceae); a bacterial pathogen of the freshwater crustacean: Gammarus fossarum (Malacostraca: Amphipoda).</title>
        <authorList>
            <person name="Bojko J."/>
            <person name="Dunn A.M."/>
            <person name="Stebbing P.D."/>
            <person name="Van Aerle R."/>
            <person name="Bacela-Spychalska K."/>
            <person name="Bean T.P."/>
            <person name="Stentiford G.D."/>
        </authorList>
    </citation>
    <scope>NUCLEOTIDE SEQUENCE [LARGE SCALE GENOMIC DNA]</scope>
    <source>
        <strain evidence="2">RA15029</strain>
    </source>
</reference>
<organism evidence="2 3">
    <name type="scientific">Candidatus Aquirickettsiella gammari</name>
    <dbReference type="NCBI Taxonomy" id="2016198"/>
    <lineage>
        <taxon>Bacteria</taxon>
        <taxon>Pseudomonadati</taxon>
        <taxon>Pseudomonadota</taxon>
        <taxon>Gammaproteobacteria</taxon>
        <taxon>Legionellales</taxon>
        <taxon>Coxiellaceae</taxon>
        <taxon>Candidatus Aquirickettsiella</taxon>
    </lineage>
</organism>
<evidence type="ECO:0000313" key="3">
    <source>
        <dbReference type="Proteomes" id="UP000226429"/>
    </source>
</evidence>
<comment type="caution">
    <text evidence="2">The sequence shown here is derived from an EMBL/GenBank/DDBJ whole genome shotgun (WGS) entry which is preliminary data.</text>
</comment>
<gene>
    <name evidence="2" type="ORF">CFE62_006885</name>
</gene>
<name>A0A370CF39_9COXI</name>
<feature type="coiled-coil region" evidence="1">
    <location>
        <begin position="262"/>
        <end position="333"/>
    </location>
</feature>
<keyword evidence="1" id="KW-0175">Coiled coil</keyword>
<keyword evidence="3" id="KW-1185">Reference proteome</keyword>
<dbReference type="AlphaFoldDB" id="A0A370CF39"/>
<dbReference type="EMBL" id="NMOS02000033">
    <property type="protein sequence ID" value="RDH39838.1"/>
    <property type="molecule type" value="Genomic_DNA"/>
</dbReference>
<protein>
    <submittedName>
        <fullName evidence="2">Uncharacterized protein</fullName>
    </submittedName>
</protein>
<proteinExistence type="predicted"/>
<evidence type="ECO:0000313" key="2">
    <source>
        <dbReference type="EMBL" id="RDH39838.1"/>
    </source>
</evidence>
<dbReference type="Proteomes" id="UP000226429">
    <property type="component" value="Unassembled WGS sequence"/>
</dbReference>
<sequence>MSLLKIVPNKSIVKSKTNHHLINEEIAITANIDIPQQVESEKKLECTPIANDLNERLSQVPNVVFSDIPLDTKELIALEDINSPPKDLVINENILTIDVVNKTLSDQEKILNKTILEGYENWNIGFEKWKYEKSLKLYKLLHVIESCAMSVLNNSGNAFLKYLSLYKREFVEKKSELMLQKEQIISFFDKSDKARALTNYLYQYEEWLDSILHRITVCRALILQNDNQAVIVESPRLPSLLADNRAEFNSLLAFYLGSTDKYNKFRDDLSIEENKLSDLNRSFVKQVLTMVSLAGVEKEGNVLAEFSEQMDKVSQLKLAIEQEYENKKRIKAKLVSIANPEIVKFYLSRIDPCDAETIKANTENNLLPINPTCIPIPPPPAFNVYMAANPNKFYPMPQATTHLLPSFAPVPYCDMYYPNPM</sequence>